<dbReference type="InterPro" id="IPR021352">
    <property type="entry name" value="DUF2971"/>
</dbReference>
<sequence length="261" mass="30937">MKLYKYRKLPDPKKVTIHQLLSESHDLSNLFERQGWLSSRAEFNDPFDSHINLLKPSVRELRSLYTQLSGKNKRLVKSWYADGHLTETFHHEWIVRTQSFSEMIDTYPMYCFAKEPNNNILWSHYSNNHSGFCIEFEHPAFEYCEVKYQQKLPEVSGIEFLKVEFDMPSNIGELILSGLSTKLDHWQVEQELRHFSKSRLKKHQKGILIDYPEGSITGIIFGEKTEPEYRKFIMKNIPYKVSFKEARIDRKNSLIQIENIN</sequence>
<gene>
    <name evidence="1" type="ORF">ACFQ1T_04020</name>
</gene>
<keyword evidence="2" id="KW-1185">Reference proteome</keyword>
<evidence type="ECO:0000313" key="2">
    <source>
        <dbReference type="Proteomes" id="UP001597106"/>
    </source>
</evidence>
<dbReference type="RefSeq" id="WP_379074117.1">
    <property type="nucleotide sequence ID" value="NZ_JBHTJW010000002.1"/>
</dbReference>
<comment type="caution">
    <text evidence="1">The sequence shown here is derived from an EMBL/GenBank/DDBJ whole genome shotgun (WGS) entry which is preliminary data.</text>
</comment>
<evidence type="ECO:0000313" key="1">
    <source>
        <dbReference type="EMBL" id="MFD0928939.1"/>
    </source>
</evidence>
<accession>A0ABW3GFE3</accession>
<dbReference type="Pfam" id="PF11185">
    <property type="entry name" value="DUF2971"/>
    <property type="match status" value="1"/>
</dbReference>
<protein>
    <submittedName>
        <fullName evidence="1">DUF2971 domain-containing protein</fullName>
    </submittedName>
</protein>
<dbReference type="EMBL" id="JBHTJW010000002">
    <property type="protein sequence ID" value="MFD0928939.1"/>
    <property type="molecule type" value="Genomic_DNA"/>
</dbReference>
<reference evidence="2" key="1">
    <citation type="journal article" date="2019" name="Int. J. Syst. Evol. Microbiol.">
        <title>The Global Catalogue of Microorganisms (GCM) 10K type strain sequencing project: providing services to taxonomists for standard genome sequencing and annotation.</title>
        <authorList>
            <consortium name="The Broad Institute Genomics Platform"/>
            <consortium name="The Broad Institute Genome Sequencing Center for Infectious Disease"/>
            <person name="Wu L."/>
            <person name="Ma J."/>
        </authorList>
    </citation>
    <scope>NUCLEOTIDE SEQUENCE [LARGE SCALE GENOMIC DNA]</scope>
    <source>
        <strain evidence="2">CCUG 59685</strain>
    </source>
</reference>
<proteinExistence type="predicted"/>
<organism evidence="1 2">
    <name type="scientific">Methylophilus glucosoxydans</name>
    <dbReference type="NCBI Taxonomy" id="752553"/>
    <lineage>
        <taxon>Bacteria</taxon>
        <taxon>Pseudomonadati</taxon>
        <taxon>Pseudomonadota</taxon>
        <taxon>Betaproteobacteria</taxon>
        <taxon>Nitrosomonadales</taxon>
        <taxon>Methylophilaceae</taxon>
        <taxon>Methylophilus</taxon>
    </lineage>
</organism>
<dbReference type="Proteomes" id="UP001597106">
    <property type="component" value="Unassembled WGS sequence"/>
</dbReference>
<name>A0ABW3GFE3_9PROT</name>